<dbReference type="InterPro" id="IPR048324">
    <property type="entry name" value="ZSWIM1-3_RNaseH-like"/>
</dbReference>
<gene>
    <name evidence="7" type="ORF">Pfra01_002127100</name>
</gene>
<evidence type="ECO:0000256" key="4">
    <source>
        <dbReference type="PROSITE-ProRule" id="PRU00325"/>
    </source>
</evidence>
<dbReference type="Proteomes" id="UP001165121">
    <property type="component" value="Unassembled WGS sequence"/>
</dbReference>
<accession>A0A9W7D0G4</accession>
<evidence type="ECO:0000256" key="1">
    <source>
        <dbReference type="ARBA" id="ARBA00005234"/>
    </source>
</evidence>
<sequence>MNKHSFDHYAHNRTALEPEVVSTVNELRKAGAKKKNILRLKKQEDSGSTSAKRLKQWMVEFSEEPRNVGRIFVNSIRDKTKHMRQLFDRFPEVLMIDATHRTNSSKYKVSSIMTHDIFGKGQFVQHAVVQNERRTTFLTVLEEFKRNNPVWRRIHCTLIDKDFFRDFSSQGGFSRRTVVTLSISCISVRRYHVPTMGFRPGINSSCKKLSTCWFMRERSGSFKKYRGYLNYIMNIGRSAERVVSQLRSDDRQLGTGATELGVGNGQLEPIRSEMGAGRDELGEQDNCEVPKHPFDVYFAKNWDSCRPMWCAFERENAVTMGNNTNNRIEALWKQLKDLVNSFMGVDECVVSIMCYQDQEEKKFMDCLYKLSVVHNPKYDREMQFVSNLVSEHACELIYDQYIYATTRAKYKYCEPVPNMVLLQHDIDGEDALDEPRCEYSVTKRDWSCSCLFMSSRLLPCRHVFFLRKSLGCENIIPTQLLNPRWLMRSLRTTIDLPDIPGESFAVSRVIEESSPIWDSNRMKEYAKALNVLRSVAALFKHGDYGAISQATKQPEPVPDYNPTDICGGERSMQDETEELDSSASVDVNEERHEDEGLADANGNACADGHVMANQSDIQLAMSGLSNEIVLFPVNCNGNHWCSVMLDLNKRKVFICDSSASSYLVSLRVVAQKLITLLPIDVRPSTRLHVFEPGLGVQVDNYNCGVYVLLAFEIFCGASPFGYVNKQTLQCLRCRYLRLCAQA</sequence>
<dbReference type="GO" id="GO:0006508">
    <property type="term" value="P:proteolysis"/>
    <property type="evidence" value="ECO:0007669"/>
    <property type="project" value="UniProtKB-KW"/>
</dbReference>
<dbReference type="OrthoDB" id="124247at2759"/>
<dbReference type="Pfam" id="PF02902">
    <property type="entry name" value="Peptidase_C48"/>
    <property type="match status" value="1"/>
</dbReference>
<feature type="region of interest" description="Disordered" evidence="5">
    <location>
        <begin position="567"/>
        <end position="588"/>
    </location>
</feature>
<protein>
    <submittedName>
        <fullName evidence="7">Unnamed protein product</fullName>
    </submittedName>
</protein>
<dbReference type="GO" id="GO:0008270">
    <property type="term" value="F:zinc ion binding"/>
    <property type="evidence" value="ECO:0007669"/>
    <property type="project" value="UniProtKB-KW"/>
</dbReference>
<dbReference type="InterPro" id="IPR007527">
    <property type="entry name" value="Znf_SWIM"/>
</dbReference>
<keyword evidence="3" id="KW-0378">Hydrolase</keyword>
<evidence type="ECO:0000313" key="8">
    <source>
        <dbReference type="Proteomes" id="UP001165121"/>
    </source>
</evidence>
<feature type="domain" description="SWIM-type" evidence="6">
    <location>
        <begin position="439"/>
        <end position="471"/>
    </location>
</feature>
<evidence type="ECO:0000256" key="2">
    <source>
        <dbReference type="ARBA" id="ARBA00022670"/>
    </source>
</evidence>
<keyword evidence="2" id="KW-0645">Protease</keyword>
<keyword evidence="4" id="KW-0863">Zinc-finger</keyword>
<dbReference type="AlphaFoldDB" id="A0A9W7D0G4"/>
<dbReference type="Gene3D" id="3.40.395.10">
    <property type="entry name" value="Adenoviral Proteinase, Chain A"/>
    <property type="match status" value="1"/>
</dbReference>
<dbReference type="GO" id="GO:0008234">
    <property type="term" value="F:cysteine-type peptidase activity"/>
    <property type="evidence" value="ECO:0007669"/>
    <property type="project" value="InterPro"/>
</dbReference>
<dbReference type="SUPFAM" id="SSF54001">
    <property type="entry name" value="Cysteine proteinases"/>
    <property type="match status" value="1"/>
</dbReference>
<keyword evidence="4" id="KW-0862">Zinc</keyword>
<comment type="similarity">
    <text evidence="1">Belongs to the peptidase C48 family.</text>
</comment>
<dbReference type="EMBL" id="BSXT01003023">
    <property type="protein sequence ID" value="GMF52109.1"/>
    <property type="molecule type" value="Genomic_DNA"/>
</dbReference>
<evidence type="ECO:0000259" key="6">
    <source>
        <dbReference type="PROSITE" id="PS50966"/>
    </source>
</evidence>
<dbReference type="PANTHER" id="PTHR31569:SF4">
    <property type="entry name" value="SWIM-TYPE DOMAIN-CONTAINING PROTEIN"/>
    <property type="match status" value="1"/>
</dbReference>
<dbReference type="PANTHER" id="PTHR31569">
    <property type="entry name" value="SWIM-TYPE DOMAIN-CONTAINING PROTEIN"/>
    <property type="match status" value="1"/>
</dbReference>
<name>A0A9W7D0G4_9STRA</name>
<dbReference type="Pfam" id="PF21056">
    <property type="entry name" value="ZSWIM1-3_RNaseH-like"/>
    <property type="match status" value="1"/>
</dbReference>
<organism evidence="7 8">
    <name type="scientific">Phytophthora fragariaefolia</name>
    <dbReference type="NCBI Taxonomy" id="1490495"/>
    <lineage>
        <taxon>Eukaryota</taxon>
        <taxon>Sar</taxon>
        <taxon>Stramenopiles</taxon>
        <taxon>Oomycota</taxon>
        <taxon>Peronosporomycetes</taxon>
        <taxon>Peronosporales</taxon>
        <taxon>Peronosporaceae</taxon>
        <taxon>Phytophthora</taxon>
    </lineage>
</organism>
<keyword evidence="8" id="KW-1185">Reference proteome</keyword>
<evidence type="ECO:0000313" key="7">
    <source>
        <dbReference type="EMBL" id="GMF52109.1"/>
    </source>
</evidence>
<dbReference type="PROSITE" id="PS50966">
    <property type="entry name" value="ZF_SWIM"/>
    <property type="match status" value="1"/>
</dbReference>
<evidence type="ECO:0000256" key="5">
    <source>
        <dbReference type="SAM" id="MobiDB-lite"/>
    </source>
</evidence>
<dbReference type="InterPro" id="IPR003653">
    <property type="entry name" value="Peptidase_C48_C"/>
</dbReference>
<keyword evidence="4" id="KW-0479">Metal-binding</keyword>
<reference evidence="7" key="1">
    <citation type="submission" date="2023-04" db="EMBL/GenBank/DDBJ databases">
        <title>Phytophthora fragariaefolia NBRC 109709.</title>
        <authorList>
            <person name="Ichikawa N."/>
            <person name="Sato H."/>
            <person name="Tonouchi N."/>
        </authorList>
    </citation>
    <scope>NUCLEOTIDE SEQUENCE</scope>
    <source>
        <strain evidence="7">NBRC 109709</strain>
    </source>
</reference>
<comment type="caution">
    <text evidence="7">The sequence shown here is derived from an EMBL/GenBank/DDBJ whole genome shotgun (WGS) entry which is preliminary data.</text>
</comment>
<dbReference type="InterPro" id="IPR052579">
    <property type="entry name" value="Zinc_finger_SWIM"/>
</dbReference>
<proteinExistence type="inferred from homology"/>
<dbReference type="InterPro" id="IPR038765">
    <property type="entry name" value="Papain-like_cys_pep_sf"/>
</dbReference>
<evidence type="ECO:0000256" key="3">
    <source>
        <dbReference type="ARBA" id="ARBA00022801"/>
    </source>
</evidence>